<feature type="region of interest" description="Disordered" evidence="1">
    <location>
        <begin position="211"/>
        <end position="252"/>
    </location>
</feature>
<evidence type="ECO:0000313" key="2">
    <source>
        <dbReference type="EMBL" id="QQP86813.1"/>
    </source>
</evidence>
<dbReference type="EMBL" id="CP067393">
    <property type="protein sequence ID" value="QQP86813.1"/>
    <property type="molecule type" value="Genomic_DNA"/>
</dbReference>
<evidence type="ECO:0000313" key="3">
    <source>
        <dbReference type="Proteomes" id="UP000595278"/>
    </source>
</evidence>
<feature type="compositionally biased region" description="Polar residues" evidence="1">
    <location>
        <begin position="211"/>
        <end position="221"/>
    </location>
</feature>
<sequence length="415" mass="47014">MTKSIWSEIVEQCIKKTDSQWPQKITSDRPTPEGKSPNGVSGIIYSGNIHETVPKRLLLDNRLTPIERNAWQVFKLLLDKEGFAVPHYEDLQPYLSMVPYGEKASKETIARTIHILRLTRWLSLVSRGRDKRTGQHLGSLYILHDEPITVADAVEIDKTYIELVANSRKHANKSVRIVADGAMDDLQSSEHEGVQTRLALMAERISLQSLSKTNEMHQYQTSSSESKPSKNSRVRNLNNPSSESEISKNHPVRINDLLSSESEPKLEPPNSNGVRNPNLYSTSTVFINNSTSTVLDNKYLTEATAQQHKNINELIKQIEPDQIPLVIQEFNQRCAEGNIQSPIKYLFGLLKRAVNNEFKPWAAKAENKLPAQQLVKPSIQPLKNYRRDISQPIPEDTKRQLSSLKNLLSMNGLKK</sequence>
<evidence type="ECO:0000256" key="1">
    <source>
        <dbReference type="SAM" id="MobiDB-lite"/>
    </source>
</evidence>
<dbReference type="RefSeq" id="WP_201095249.1">
    <property type="nucleotide sequence ID" value="NZ_CP067393.1"/>
</dbReference>
<protein>
    <submittedName>
        <fullName evidence="2">Uncharacterized protein</fullName>
    </submittedName>
</protein>
<reference evidence="2 3" key="1">
    <citation type="submission" date="2021-01" db="EMBL/GenBank/DDBJ databases">
        <title>Entomomonas sp. F2A isolated from a house cricket (Acheta domesticus).</title>
        <authorList>
            <person name="Spergser J."/>
            <person name="Busse H.-J."/>
        </authorList>
    </citation>
    <scope>NUCLEOTIDE SEQUENCE [LARGE SCALE GENOMIC DNA]</scope>
    <source>
        <strain evidence="2 3">F2A</strain>
    </source>
</reference>
<proteinExistence type="predicted"/>
<dbReference type="AlphaFoldDB" id="A0A974NHU0"/>
<dbReference type="Proteomes" id="UP000595278">
    <property type="component" value="Chromosome"/>
</dbReference>
<feature type="region of interest" description="Disordered" evidence="1">
    <location>
        <begin position="20"/>
        <end position="40"/>
    </location>
</feature>
<accession>A0A974NHU0</accession>
<organism evidence="2 3">
    <name type="scientific">Entomomonas asaccharolytica</name>
    <dbReference type="NCBI Taxonomy" id="2785331"/>
    <lineage>
        <taxon>Bacteria</taxon>
        <taxon>Pseudomonadati</taxon>
        <taxon>Pseudomonadota</taxon>
        <taxon>Gammaproteobacteria</taxon>
        <taxon>Pseudomonadales</taxon>
        <taxon>Pseudomonadaceae</taxon>
        <taxon>Entomomonas</taxon>
    </lineage>
</organism>
<name>A0A974NHU0_9GAMM</name>
<gene>
    <name evidence="2" type="ORF">JHT90_06120</name>
</gene>
<feature type="compositionally biased region" description="Polar residues" evidence="1">
    <location>
        <begin position="234"/>
        <end position="244"/>
    </location>
</feature>
<dbReference type="NCBIfam" id="NF040582">
    <property type="entry name" value="STY4528_fam"/>
    <property type="match status" value="1"/>
</dbReference>
<keyword evidence="3" id="KW-1185">Reference proteome</keyword>
<dbReference type="InterPro" id="IPR047749">
    <property type="entry name" value="STY4528-like"/>
</dbReference>
<dbReference type="KEGG" id="eaz:JHT90_06120"/>
<feature type="compositionally biased region" description="Low complexity" evidence="1">
    <location>
        <begin position="222"/>
        <end position="231"/>
    </location>
</feature>